<dbReference type="AlphaFoldDB" id="A0AAV5AIB8"/>
<dbReference type="Proteomes" id="UP001050691">
    <property type="component" value="Unassembled WGS sequence"/>
</dbReference>
<reference evidence="1" key="1">
    <citation type="submission" date="2021-10" db="EMBL/GenBank/DDBJ databases">
        <title>De novo Genome Assembly of Clathrus columnatus (Basidiomycota, Fungi) Using Illumina and Nanopore Sequence Data.</title>
        <authorList>
            <person name="Ogiso-Tanaka E."/>
            <person name="Itagaki H."/>
            <person name="Hosoya T."/>
            <person name="Hosaka K."/>
        </authorList>
    </citation>
    <scope>NUCLEOTIDE SEQUENCE</scope>
    <source>
        <strain evidence="1">MO-923</strain>
    </source>
</reference>
<name>A0AAV5AIB8_9AGAM</name>
<proteinExistence type="predicted"/>
<accession>A0AAV5AIB8</accession>
<comment type="caution">
    <text evidence="1">The sequence shown here is derived from an EMBL/GenBank/DDBJ whole genome shotgun (WGS) entry which is preliminary data.</text>
</comment>
<protein>
    <submittedName>
        <fullName evidence="1">Uncharacterized protein</fullName>
    </submittedName>
</protein>
<organism evidence="1 2">
    <name type="scientific">Clathrus columnatus</name>
    <dbReference type="NCBI Taxonomy" id="1419009"/>
    <lineage>
        <taxon>Eukaryota</taxon>
        <taxon>Fungi</taxon>
        <taxon>Dikarya</taxon>
        <taxon>Basidiomycota</taxon>
        <taxon>Agaricomycotina</taxon>
        <taxon>Agaricomycetes</taxon>
        <taxon>Phallomycetidae</taxon>
        <taxon>Phallales</taxon>
        <taxon>Clathraceae</taxon>
        <taxon>Clathrus</taxon>
    </lineage>
</organism>
<gene>
    <name evidence="1" type="ORF">Clacol_008618</name>
</gene>
<dbReference type="EMBL" id="BPWL01000009">
    <property type="protein sequence ID" value="GJJ14354.1"/>
    <property type="molecule type" value="Genomic_DNA"/>
</dbReference>
<sequence>MNELSHPNYANFKTKTETGMTRILDLNKEMPGPPSAIFPCGNTGINARITSIPGTVIILDFVRSNEESRMFTTFEVLYLARNGKDGSDKGFGW</sequence>
<keyword evidence="2" id="KW-1185">Reference proteome</keyword>
<evidence type="ECO:0000313" key="2">
    <source>
        <dbReference type="Proteomes" id="UP001050691"/>
    </source>
</evidence>
<evidence type="ECO:0000313" key="1">
    <source>
        <dbReference type="EMBL" id="GJJ14354.1"/>
    </source>
</evidence>